<keyword evidence="2" id="KW-0812">Transmembrane</keyword>
<dbReference type="EMBL" id="SGPM01000004">
    <property type="protein sequence ID" value="THH33619.1"/>
    <property type="molecule type" value="Genomic_DNA"/>
</dbReference>
<name>A0A4S4N3N2_9APHY</name>
<gene>
    <name evidence="3" type="ORF">EUX98_g605</name>
</gene>
<feature type="region of interest" description="Disordered" evidence="1">
    <location>
        <begin position="186"/>
        <end position="280"/>
    </location>
</feature>
<comment type="caution">
    <text evidence="3">The sequence shown here is derived from an EMBL/GenBank/DDBJ whole genome shotgun (WGS) entry which is preliminary data.</text>
</comment>
<evidence type="ECO:0008006" key="5">
    <source>
        <dbReference type="Google" id="ProtNLM"/>
    </source>
</evidence>
<keyword evidence="2" id="KW-1133">Transmembrane helix</keyword>
<protein>
    <recommendedName>
        <fullName evidence="5">MARVEL domain-containing protein</fullName>
    </recommendedName>
</protein>
<dbReference type="Proteomes" id="UP000308730">
    <property type="component" value="Unassembled WGS sequence"/>
</dbReference>
<feature type="transmembrane region" description="Helical" evidence="2">
    <location>
        <begin position="136"/>
        <end position="157"/>
    </location>
</feature>
<feature type="transmembrane region" description="Helical" evidence="2">
    <location>
        <begin position="12"/>
        <end position="30"/>
    </location>
</feature>
<feature type="compositionally biased region" description="Basic residues" evidence="1">
    <location>
        <begin position="196"/>
        <end position="206"/>
    </location>
</feature>
<evidence type="ECO:0000256" key="2">
    <source>
        <dbReference type="SAM" id="Phobius"/>
    </source>
</evidence>
<organism evidence="3 4">
    <name type="scientific">Antrodiella citrinella</name>
    <dbReference type="NCBI Taxonomy" id="2447956"/>
    <lineage>
        <taxon>Eukaryota</taxon>
        <taxon>Fungi</taxon>
        <taxon>Dikarya</taxon>
        <taxon>Basidiomycota</taxon>
        <taxon>Agaricomycotina</taxon>
        <taxon>Agaricomycetes</taxon>
        <taxon>Polyporales</taxon>
        <taxon>Steccherinaceae</taxon>
        <taxon>Antrodiella</taxon>
    </lineage>
</organism>
<proteinExistence type="predicted"/>
<keyword evidence="2" id="KW-0472">Membrane</keyword>
<keyword evidence="4" id="KW-1185">Reference proteome</keyword>
<reference evidence="3 4" key="1">
    <citation type="submission" date="2019-02" db="EMBL/GenBank/DDBJ databases">
        <title>Genome sequencing of the rare red list fungi Antrodiella citrinella (Flaviporus citrinellus).</title>
        <authorList>
            <person name="Buettner E."/>
            <person name="Kellner H."/>
        </authorList>
    </citation>
    <scope>NUCLEOTIDE SEQUENCE [LARGE SCALE GENOMIC DNA]</scope>
    <source>
        <strain evidence="3 4">DSM 108506</strain>
    </source>
</reference>
<feature type="compositionally biased region" description="Basic and acidic residues" evidence="1">
    <location>
        <begin position="262"/>
        <end position="280"/>
    </location>
</feature>
<dbReference type="OrthoDB" id="3266740at2759"/>
<sequence length="280" mass="31575">MPSVFNIVRACIYAAVSVWTIIVLALAVHLHSILLSSDLTRFVPLAIFVCSASLLLILALLGFGFWRDRNPISTRVELACLGLAGILWLSLGAFLASSEADGADVECFSASDASEPFNMPGFDTETYHAQYRVMEAFSFFNVILIWIVFFVLLFMAIRHHRMGNRTVWISSVTAFPWFAGPKELRRGKLPDPVTAKRSHSHRSHRSQTREARPKDVNAPPVPEKAPMPPRRLPSSRSRPTHNEEPQHVFWMPHSSPPQAHLPESRRTRGDRFARDASPRR</sequence>
<feature type="transmembrane region" description="Helical" evidence="2">
    <location>
        <begin position="78"/>
        <end position="96"/>
    </location>
</feature>
<evidence type="ECO:0000313" key="4">
    <source>
        <dbReference type="Proteomes" id="UP000308730"/>
    </source>
</evidence>
<dbReference type="AlphaFoldDB" id="A0A4S4N3N2"/>
<feature type="transmembrane region" description="Helical" evidence="2">
    <location>
        <begin position="42"/>
        <end position="66"/>
    </location>
</feature>
<accession>A0A4S4N3N2</accession>
<feature type="compositionally biased region" description="Pro residues" evidence="1">
    <location>
        <begin position="219"/>
        <end position="231"/>
    </location>
</feature>
<evidence type="ECO:0000256" key="1">
    <source>
        <dbReference type="SAM" id="MobiDB-lite"/>
    </source>
</evidence>
<evidence type="ECO:0000313" key="3">
    <source>
        <dbReference type="EMBL" id="THH33619.1"/>
    </source>
</evidence>